<dbReference type="Proteomes" id="UP000237347">
    <property type="component" value="Unassembled WGS sequence"/>
</dbReference>
<dbReference type="PIRSF" id="PIRSF500210">
    <property type="entry name" value="FBPtase"/>
    <property type="match status" value="1"/>
</dbReference>
<keyword evidence="7" id="KW-0479">Metal-binding</keyword>
<dbReference type="GO" id="GO:0005829">
    <property type="term" value="C:cytosol"/>
    <property type="evidence" value="ECO:0007669"/>
    <property type="project" value="TreeGrafter"/>
</dbReference>
<keyword evidence="10 12" id="KW-0119">Carbohydrate metabolism</keyword>
<dbReference type="HAMAP" id="MF_01855">
    <property type="entry name" value="FBPase_class1"/>
    <property type="match status" value="1"/>
</dbReference>
<organism evidence="15 16">
    <name type="scientific">Quercus suber</name>
    <name type="common">Cork oak</name>
    <dbReference type="NCBI Taxonomy" id="58331"/>
    <lineage>
        <taxon>Eukaryota</taxon>
        <taxon>Viridiplantae</taxon>
        <taxon>Streptophyta</taxon>
        <taxon>Embryophyta</taxon>
        <taxon>Tracheophyta</taxon>
        <taxon>Spermatophyta</taxon>
        <taxon>Magnoliopsida</taxon>
        <taxon>eudicotyledons</taxon>
        <taxon>Gunneridae</taxon>
        <taxon>Pentapetalae</taxon>
        <taxon>rosids</taxon>
        <taxon>fabids</taxon>
        <taxon>Fagales</taxon>
        <taxon>Fagaceae</taxon>
        <taxon>Quercus</taxon>
    </lineage>
</organism>
<dbReference type="GO" id="GO:0015979">
    <property type="term" value="P:photosynthesis"/>
    <property type="evidence" value="ECO:0007669"/>
    <property type="project" value="UniProtKB-ARBA"/>
</dbReference>
<evidence type="ECO:0000259" key="13">
    <source>
        <dbReference type="Pfam" id="PF00316"/>
    </source>
</evidence>
<dbReference type="GO" id="GO:0030388">
    <property type="term" value="P:fructose 1,6-bisphosphate metabolic process"/>
    <property type="evidence" value="ECO:0007669"/>
    <property type="project" value="UniProtKB-ARBA"/>
</dbReference>
<evidence type="ECO:0000256" key="1">
    <source>
        <dbReference type="ARBA" id="ARBA00001273"/>
    </source>
</evidence>
<dbReference type="GO" id="GO:0005986">
    <property type="term" value="P:sucrose biosynthetic process"/>
    <property type="evidence" value="ECO:0007669"/>
    <property type="project" value="TreeGrafter"/>
</dbReference>
<evidence type="ECO:0000256" key="12">
    <source>
        <dbReference type="RuleBase" id="RU000508"/>
    </source>
</evidence>
<sequence length="392" mass="42332">MVSVAAAAATTTAQSNLLFSSSRSIARLSPFQLCVFDSNTLLSCPNNSNSSKKKHVGAGVRCMAVGTAEAATKKSTFEIQTLTGWLLKQEQAGVIDAELTIVLSSISMACKQIASLVQRASVSNLTGVQGAVNIQGEDQKKLDVVSNEEEDVPVAVEESYSGNYIVVFDPLDGSSNIDAAVSTGSIFGIYSPNDECLADVGDDDSTRCVVSVCQPGSNLLASGYCMYSSSVIFVLTIGNGVFAFSLDPMYGEFLLTQEKIQIPKAGKIYSFNEGNYQLWDDKLKKYIDDLKDPGPSGKPYSSRYIGSLVGDFHRTLLYGGIYGYPRDKKSKNGKLRLLYECAPMSFIVEQAGGKGSDGQNRILDITPVEIHQRVPLYIGSQEEVEKLEKYLA</sequence>
<evidence type="ECO:0000256" key="7">
    <source>
        <dbReference type="ARBA" id="ARBA00022723"/>
    </source>
</evidence>
<protein>
    <recommendedName>
        <fullName evidence="6">fructose-bisphosphatase</fullName>
        <ecNumber evidence="6">3.1.3.11</ecNumber>
    </recommendedName>
    <alternativeName>
        <fullName evidence="11">D-fructose-1,6-bisphosphate 1-phosphohydrolase</fullName>
    </alternativeName>
</protein>
<evidence type="ECO:0000313" key="16">
    <source>
        <dbReference type="Proteomes" id="UP000237347"/>
    </source>
</evidence>
<feature type="domain" description="Fructose-1-6-bisphosphatase class 1 C-terminal" evidence="14">
    <location>
        <begin position="262"/>
        <end position="391"/>
    </location>
</feature>
<dbReference type="GO" id="GO:0046872">
    <property type="term" value="F:metal ion binding"/>
    <property type="evidence" value="ECO:0007669"/>
    <property type="project" value="UniProtKB-KW"/>
</dbReference>
<dbReference type="EC" id="3.1.3.11" evidence="6"/>
<name>A0AAW0LC98_QUESU</name>
<dbReference type="Gene3D" id="3.30.540.10">
    <property type="entry name" value="Fructose-1,6-Bisphosphatase, subunit A, domain 1"/>
    <property type="match status" value="2"/>
</dbReference>
<evidence type="ECO:0000256" key="2">
    <source>
        <dbReference type="ARBA" id="ARBA00001946"/>
    </source>
</evidence>
<proteinExistence type="inferred from homology"/>
<dbReference type="GO" id="GO:0042132">
    <property type="term" value="F:fructose 1,6-bisphosphate 1-phosphatase activity"/>
    <property type="evidence" value="ECO:0007669"/>
    <property type="project" value="UniProtKB-EC"/>
</dbReference>
<comment type="caution">
    <text evidence="15">The sequence shown here is derived from an EMBL/GenBank/DDBJ whole genome shotgun (WGS) entry which is preliminary data.</text>
</comment>
<dbReference type="Pfam" id="PF00316">
    <property type="entry name" value="FBPase"/>
    <property type="match status" value="1"/>
</dbReference>
<evidence type="ECO:0000256" key="9">
    <source>
        <dbReference type="ARBA" id="ARBA00022842"/>
    </source>
</evidence>
<evidence type="ECO:0000256" key="10">
    <source>
        <dbReference type="ARBA" id="ARBA00023277"/>
    </source>
</evidence>
<dbReference type="GO" id="GO:0006000">
    <property type="term" value="P:fructose metabolic process"/>
    <property type="evidence" value="ECO:0007669"/>
    <property type="project" value="TreeGrafter"/>
</dbReference>
<keyword evidence="16" id="KW-1185">Reference proteome</keyword>
<dbReference type="PROSITE" id="PS00124">
    <property type="entry name" value="FBPASE"/>
    <property type="match status" value="1"/>
</dbReference>
<evidence type="ECO:0000256" key="3">
    <source>
        <dbReference type="ARBA" id="ARBA00005215"/>
    </source>
</evidence>
<evidence type="ECO:0000313" key="15">
    <source>
        <dbReference type="EMBL" id="KAK7848539.1"/>
    </source>
</evidence>
<dbReference type="InterPro" id="IPR044015">
    <property type="entry name" value="FBPase_C_dom"/>
</dbReference>
<dbReference type="AlphaFoldDB" id="A0AAW0LC98"/>
<comment type="similarity">
    <text evidence="4 12">Belongs to the FBPase class 1 family.</text>
</comment>
<dbReference type="InterPro" id="IPR033391">
    <property type="entry name" value="FBPase_N"/>
</dbReference>
<dbReference type="InterPro" id="IPR028343">
    <property type="entry name" value="FBPtase"/>
</dbReference>
<accession>A0AAW0LC98</accession>
<evidence type="ECO:0000256" key="5">
    <source>
        <dbReference type="ARBA" id="ARBA00011881"/>
    </source>
</evidence>
<dbReference type="CDD" id="cd00354">
    <property type="entry name" value="FBPase"/>
    <property type="match status" value="1"/>
</dbReference>
<comment type="subunit">
    <text evidence="5">Homotetramer.</text>
</comment>
<dbReference type="FunFam" id="3.40.190.80:FF:000001">
    <property type="entry name" value="Fructose-1,6-bisphosphatase class 1"/>
    <property type="match status" value="1"/>
</dbReference>
<comment type="catalytic activity">
    <reaction evidence="1">
        <text>beta-D-fructose 1,6-bisphosphate + H2O = beta-D-fructose 6-phosphate + phosphate</text>
        <dbReference type="Rhea" id="RHEA:11064"/>
        <dbReference type="ChEBI" id="CHEBI:15377"/>
        <dbReference type="ChEBI" id="CHEBI:32966"/>
        <dbReference type="ChEBI" id="CHEBI:43474"/>
        <dbReference type="ChEBI" id="CHEBI:57634"/>
        <dbReference type="EC" id="3.1.3.11"/>
    </reaction>
</comment>
<evidence type="ECO:0000256" key="6">
    <source>
        <dbReference type="ARBA" id="ARBA00013093"/>
    </source>
</evidence>
<evidence type="ECO:0000256" key="8">
    <source>
        <dbReference type="ARBA" id="ARBA00022801"/>
    </source>
</evidence>
<dbReference type="PRINTS" id="PR00115">
    <property type="entry name" value="F16BPHPHTASE"/>
</dbReference>
<comment type="cofactor">
    <cofactor evidence="2">
        <name>Mg(2+)</name>
        <dbReference type="ChEBI" id="CHEBI:18420"/>
    </cofactor>
</comment>
<dbReference type="Gene3D" id="3.40.190.80">
    <property type="match status" value="1"/>
</dbReference>
<dbReference type="InterPro" id="IPR000146">
    <property type="entry name" value="FBPase_class-1"/>
</dbReference>
<reference evidence="15 16" key="1">
    <citation type="journal article" date="2018" name="Sci. Data">
        <title>The draft genome sequence of cork oak.</title>
        <authorList>
            <person name="Ramos A.M."/>
            <person name="Usie A."/>
            <person name="Barbosa P."/>
            <person name="Barros P.M."/>
            <person name="Capote T."/>
            <person name="Chaves I."/>
            <person name="Simoes F."/>
            <person name="Abreu I."/>
            <person name="Carrasquinho I."/>
            <person name="Faro C."/>
            <person name="Guimaraes J.B."/>
            <person name="Mendonca D."/>
            <person name="Nobrega F."/>
            <person name="Rodrigues L."/>
            <person name="Saibo N.J.M."/>
            <person name="Varela M.C."/>
            <person name="Egas C."/>
            <person name="Matos J."/>
            <person name="Miguel C.M."/>
            <person name="Oliveira M.M."/>
            <person name="Ricardo C.P."/>
            <person name="Goncalves S."/>
        </authorList>
    </citation>
    <scope>NUCLEOTIDE SEQUENCE [LARGE SCALE GENOMIC DNA]</scope>
    <source>
        <strain evidence="16">cv. HL8</strain>
    </source>
</reference>
<feature type="domain" description="Fructose-1-6-bisphosphatase class I N-terminal" evidence="13">
    <location>
        <begin position="145"/>
        <end position="258"/>
    </location>
</feature>
<evidence type="ECO:0000256" key="4">
    <source>
        <dbReference type="ARBA" id="ARBA00010941"/>
    </source>
</evidence>
<dbReference type="GO" id="GO:0006094">
    <property type="term" value="P:gluconeogenesis"/>
    <property type="evidence" value="ECO:0007669"/>
    <property type="project" value="TreeGrafter"/>
</dbReference>
<dbReference type="InterPro" id="IPR020548">
    <property type="entry name" value="Fructose_bisphosphatase_AS"/>
</dbReference>
<dbReference type="PANTHER" id="PTHR11556">
    <property type="entry name" value="FRUCTOSE-1,6-BISPHOSPHATASE-RELATED"/>
    <property type="match status" value="1"/>
</dbReference>
<keyword evidence="8 12" id="KW-0378">Hydrolase</keyword>
<dbReference type="SUPFAM" id="SSF56655">
    <property type="entry name" value="Carbohydrate phosphatase"/>
    <property type="match status" value="1"/>
</dbReference>
<evidence type="ECO:0000256" key="11">
    <source>
        <dbReference type="ARBA" id="ARBA00032973"/>
    </source>
</evidence>
<dbReference type="PANTHER" id="PTHR11556:SF1">
    <property type="entry name" value="FRUCTOSE-BISPHOSPHATASE"/>
    <property type="match status" value="1"/>
</dbReference>
<comment type="pathway">
    <text evidence="3">Carbohydrate biosynthesis; Calvin cycle.</text>
</comment>
<gene>
    <name evidence="15" type="primary">FBP</name>
    <name evidence="15" type="ORF">CFP56_004892</name>
</gene>
<dbReference type="PIRSF" id="PIRSF000904">
    <property type="entry name" value="FBPtase_SBPase"/>
    <property type="match status" value="1"/>
</dbReference>
<evidence type="ECO:0000259" key="14">
    <source>
        <dbReference type="Pfam" id="PF18913"/>
    </source>
</evidence>
<dbReference type="GO" id="GO:0006002">
    <property type="term" value="P:fructose 6-phosphate metabolic process"/>
    <property type="evidence" value="ECO:0007669"/>
    <property type="project" value="TreeGrafter"/>
</dbReference>
<dbReference type="EMBL" id="PKMF04000126">
    <property type="protein sequence ID" value="KAK7848539.1"/>
    <property type="molecule type" value="Genomic_DNA"/>
</dbReference>
<dbReference type="Pfam" id="PF18913">
    <property type="entry name" value="FBPase_C"/>
    <property type="match status" value="1"/>
</dbReference>
<keyword evidence="9" id="KW-0460">Magnesium</keyword>